<organism evidence="2 3">
    <name type="scientific">Thalassomonas haliotis</name>
    <dbReference type="NCBI Taxonomy" id="485448"/>
    <lineage>
        <taxon>Bacteria</taxon>
        <taxon>Pseudomonadati</taxon>
        <taxon>Pseudomonadota</taxon>
        <taxon>Gammaproteobacteria</taxon>
        <taxon>Alteromonadales</taxon>
        <taxon>Colwelliaceae</taxon>
        <taxon>Thalassomonas</taxon>
    </lineage>
</organism>
<feature type="domain" description="Toxin SymE-like" evidence="1">
    <location>
        <begin position="43"/>
        <end position="83"/>
    </location>
</feature>
<evidence type="ECO:0000259" key="1">
    <source>
        <dbReference type="Pfam" id="PF08845"/>
    </source>
</evidence>
<protein>
    <submittedName>
        <fullName evidence="2">Type I addiction module toxin, SymE family</fullName>
    </submittedName>
</protein>
<dbReference type="RefSeq" id="WP_274049493.1">
    <property type="nucleotide sequence ID" value="NZ_CP059693.1"/>
</dbReference>
<evidence type="ECO:0000313" key="3">
    <source>
        <dbReference type="Proteomes" id="UP001215231"/>
    </source>
</evidence>
<dbReference type="InterPro" id="IPR014944">
    <property type="entry name" value="Toxin_SymE-like"/>
</dbReference>
<dbReference type="Pfam" id="PF08845">
    <property type="entry name" value="SymE_toxin"/>
    <property type="match status" value="1"/>
</dbReference>
<proteinExistence type="predicted"/>
<dbReference type="Proteomes" id="UP001215231">
    <property type="component" value="Chromosome"/>
</dbReference>
<keyword evidence="3" id="KW-1185">Reference proteome</keyword>
<reference evidence="2 3" key="1">
    <citation type="journal article" date="2022" name="Mar. Drugs">
        <title>Bioassay-Guided Fractionation Leads to the Detection of Cholic Acid Generated by the Rare Thalassomonas sp.</title>
        <authorList>
            <person name="Pheiffer F."/>
            <person name="Schneider Y.K."/>
            <person name="Hansen E.H."/>
            <person name="Andersen J.H."/>
            <person name="Isaksson J."/>
            <person name="Busche T."/>
            <person name="R C."/>
            <person name="Kalinowski J."/>
            <person name="Zyl L.V."/>
            <person name="Trindade M."/>
        </authorList>
    </citation>
    <scope>NUCLEOTIDE SEQUENCE [LARGE SCALE GENOMIC DNA]</scope>
    <source>
        <strain evidence="2 3">A5K-61T</strain>
    </source>
</reference>
<sequence>MAEYHHTPDSVSAKVKYPRYRKLTIQETICDSAVKIRGTGINYVPVNLEPCIILKGKWLKKAGFSIGQKVCVTINLGEVLITPKLAAENQTSLQQATEVETKQ</sequence>
<dbReference type="EMBL" id="CP059693">
    <property type="protein sequence ID" value="WDE09541.1"/>
    <property type="molecule type" value="Genomic_DNA"/>
</dbReference>
<evidence type="ECO:0000313" key="2">
    <source>
        <dbReference type="EMBL" id="WDE09541.1"/>
    </source>
</evidence>
<gene>
    <name evidence="2" type="ORF">H3N35_14465</name>
</gene>
<name>A0ABY7V7G4_9GAMM</name>
<accession>A0ABY7V7G4</accession>